<organism evidence="11 12">
    <name type="scientific">Seminavis robusta</name>
    <dbReference type="NCBI Taxonomy" id="568900"/>
    <lineage>
        <taxon>Eukaryota</taxon>
        <taxon>Sar</taxon>
        <taxon>Stramenopiles</taxon>
        <taxon>Ochrophyta</taxon>
        <taxon>Bacillariophyta</taxon>
        <taxon>Bacillariophyceae</taxon>
        <taxon>Bacillariophycidae</taxon>
        <taxon>Naviculales</taxon>
        <taxon>Naviculaceae</taxon>
        <taxon>Seminavis</taxon>
    </lineage>
</organism>
<keyword evidence="8" id="KW-1133">Transmembrane helix</keyword>
<dbReference type="SUPFAM" id="SSF47384">
    <property type="entry name" value="Homodimeric domain of signal transducing histidine kinase"/>
    <property type="match status" value="1"/>
</dbReference>
<keyword evidence="8" id="KW-0812">Transmembrane</keyword>
<evidence type="ECO:0000256" key="4">
    <source>
        <dbReference type="ARBA" id="ARBA00022679"/>
    </source>
</evidence>
<keyword evidence="5 11" id="KW-0418">Kinase</keyword>
<feature type="modified residue" description="4-aspartylphosphate" evidence="6">
    <location>
        <position position="900"/>
    </location>
</feature>
<dbReference type="PANTHER" id="PTHR43047:SF72">
    <property type="entry name" value="OSMOSENSING HISTIDINE PROTEIN KINASE SLN1"/>
    <property type="match status" value="1"/>
</dbReference>
<dbReference type="SMART" id="SM00388">
    <property type="entry name" value="HisKA"/>
    <property type="match status" value="1"/>
</dbReference>
<evidence type="ECO:0000256" key="2">
    <source>
        <dbReference type="ARBA" id="ARBA00012438"/>
    </source>
</evidence>
<proteinExistence type="predicted"/>
<dbReference type="SMART" id="SM00448">
    <property type="entry name" value="REC"/>
    <property type="match status" value="1"/>
</dbReference>
<dbReference type="SUPFAM" id="SSF52172">
    <property type="entry name" value="CheY-like"/>
    <property type="match status" value="1"/>
</dbReference>
<dbReference type="Pfam" id="PF00072">
    <property type="entry name" value="Response_reg"/>
    <property type="match status" value="1"/>
</dbReference>
<comment type="catalytic activity">
    <reaction evidence="1">
        <text>ATP + protein L-histidine = ADP + protein N-phospho-L-histidine.</text>
        <dbReference type="EC" id="2.7.13.3"/>
    </reaction>
</comment>
<dbReference type="SMART" id="SM00387">
    <property type="entry name" value="HATPase_c"/>
    <property type="match status" value="1"/>
</dbReference>
<evidence type="ECO:0000256" key="1">
    <source>
        <dbReference type="ARBA" id="ARBA00000085"/>
    </source>
</evidence>
<dbReference type="AlphaFoldDB" id="A0A9N8DV57"/>
<dbReference type="InterPro" id="IPR001789">
    <property type="entry name" value="Sig_transdc_resp-reg_receiver"/>
</dbReference>
<dbReference type="InterPro" id="IPR011006">
    <property type="entry name" value="CheY-like_superfamily"/>
</dbReference>
<keyword evidence="8" id="KW-0472">Membrane</keyword>
<dbReference type="PRINTS" id="PR00344">
    <property type="entry name" value="BCTRLSENSOR"/>
</dbReference>
<evidence type="ECO:0000313" key="11">
    <source>
        <dbReference type="EMBL" id="CAB9509553.1"/>
    </source>
</evidence>
<reference evidence="11" key="1">
    <citation type="submission" date="2020-06" db="EMBL/GenBank/DDBJ databases">
        <authorList>
            <consortium name="Plant Systems Biology data submission"/>
        </authorList>
    </citation>
    <scope>NUCLEOTIDE SEQUENCE</scope>
    <source>
        <strain evidence="11">D6</strain>
    </source>
</reference>
<keyword evidence="4" id="KW-0808">Transferase</keyword>
<evidence type="ECO:0000256" key="3">
    <source>
        <dbReference type="ARBA" id="ARBA00022553"/>
    </source>
</evidence>
<protein>
    <recommendedName>
        <fullName evidence="2">histidine kinase</fullName>
        <ecNumber evidence="2">2.7.13.3</ecNumber>
    </recommendedName>
</protein>
<dbReference type="InterPro" id="IPR005467">
    <property type="entry name" value="His_kinase_dom"/>
</dbReference>
<dbReference type="GO" id="GO:0000155">
    <property type="term" value="F:phosphorelay sensor kinase activity"/>
    <property type="evidence" value="ECO:0007669"/>
    <property type="project" value="InterPro"/>
</dbReference>
<comment type="caution">
    <text evidence="11">The sequence shown here is derived from an EMBL/GenBank/DDBJ whole genome shotgun (WGS) entry which is preliminary data.</text>
</comment>
<feature type="compositionally biased region" description="Low complexity" evidence="7">
    <location>
        <begin position="57"/>
        <end position="71"/>
    </location>
</feature>
<dbReference type="Pfam" id="PF00512">
    <property type="entry name" value="HisKA"/>
    <property type="match status" value="1"/>
</dbReference>
<sequence>MQDSSFNGAATVSNSSGCSGHGGSSEDTAPTTGSTNTKSKIDALRMSTSNSNGTGATGRSRMSSVTSSVTGGCLGPPKDGAHPKNKKGCGLSRTVLLRFLLMVSLLFAIAICTAVSFGVLRQAEHQVGLQTYESIAASALAGAQAITLRKAQGSQVMATLMAQIFPRAQDWPFIALEGYIPIAEKVAQLTSTTTQSLMVVLDLEDESTILQDFEQHTAQVYRDQGRPEDAGVNGFGFGLWKPDPKKSDNACEFQDCRLHDTSTEPPSNWHGHRRISTPLMLHNQPAASSLLYNLYSQENRGVHIDSMLDCVQRYQLQQDNETQSDIIDSMQGPSCAVITDILELKVRPGPAGLLFQPIYPAHDPSTIVAFATTSIHWEEVLTTTFPDFVSGLTCVVSTDTTSYTYEIREGVPHLIGPGDLHDDAYTRHAKYIHLNAGMETGALSSAVYTLTVYPTAEMFDSFSTNSPIAVSMGFFAVVAFCALVFVLYDYLMQSEAHHRDVILEMKRRFVRFISHEIRTPMNTLCMGIELLEAELKGTSKKISDSCPGNGQVKQEDVDLWYQVTRDIGQNAQTAVEILNDLLNFDKIESGTLTLETGPVCVWDLVERTVQQFQIQAVNRKVDLKFDMVKPRPVFLPEGEDVECGGCSDHLTVLGDNVKLGQVIRNLISNSLKFTPANGSIQVEAAHIPGGLPNAVPILLSKKGEGGEPIFSSKYPRAGSIQITVKDSGIGLTKEQLKLLFTEGVQFDANRLQHGGGSGLGLTIAKGIVEQHSGTLRADSEGQGHGTMFIIELPLYELSTEEMKSGRENKTVPCSQPPASPQTGTTTAGADKQHSTCPGKRILVAEDAVSSLKMLIRLLERAGHSCVGVENGQEAVNAIEEDIMDMQMKPGHVPFDTVLMDFEMPILKGPAATRKIRKLGFVGTVVGITGNILSEDVEFFKTHGADEVLPKPITMSRINAFWEQHDHGTRAPNN</sequence>
<dbReference type="SUPFAM" id="SSF55874">
    <property type="entry name" value="ATPase domain of HSP90 chaperone/DNA topoisomerase II/histidine kinase"/>
    <property type="match status" value="1"/>
</dbReference>
<dbReference type="Gene3D" id="3.30.565.10">
    <property type="entry name" value="Histidine kinase-like ATPase, C-terminal domain"/>
    <property type="match status" value="1"/>
</dbReference>
<feature type="region of interest" description="Disordered" evidence="7">
    <location>
        <begin position="1"/>
        <end position="86"/>
    </location>
</feature>
<dbReference type="EC" id="2.7.13.3" evidence="2"/>
<dbReference type="GO" id="GO:0005886">
    <property type="term" value="C:plasma membrane"/>
    <property type="evidence" value="ECO:0007669"/>
    <property type="project" value="TreeGrafter"/>
</dbReference>
<feature type="compositionally biased region" description="Polar residues" evidence="7">
    <location>
        <begin position="26"/>
        <end position="38"/>
    </location>
</feature>
<keyword evidence="12" id="KW-1185">Reference proteome</keyword>
<feature type="domain" description="Histidine kinase" evidence="9">
    <location>
        <begin position="512"/>
        <end position="796"/>
    </location>
</feature>
<dbReference type="GO" id="GO:0009927">
    <property type="term" value="F:histidine phosphotransfer kinase activity"/>
    <property type="evidence" value="ECO:0007669"/>
    <property type="project" value="TreeGrafter"/>
</dbReference>
<evidence type="ECO:0000256" key="6">
    <source>
        <dbReference type="PROSITE-ProRule" id="PRU00169"/>
    </source>
</evidence>
<dbReference type="CDD" id="cd00082">
    <property type="entry name" value="HisKA"/>
    <property type="match status" value="1"/>
</dbReference>
<accession>A0A9N8DV57</accession>
<dbReference type="Proteomes" id="UP001153069">
    <property type="component" value="Unassembled WGS sequence"/>
</dbReference>
<name>A0A9N8DV57_9STRA</name>
<feature type="domain" description="Response regulatory" evidence="10">
    <location>
        <begin position="840"/>
        <end position="965"/>
    </location>
</feature>
<dbReference type="Gene3D" id="1.10.287.130">
    <property type="match status" value="1"/>
</dbReference>
<gene>
    <name evidence="11" type="ORF">SEMRO_394_G133870.1</name>
</gene>
<dbReference type="PROSITE" id="PS50109">
    <property type="entry name" value="HIS_KIN"/>
    <property type="match status" value="1"/>
</dbReference>
<dbReference type="InterPro" id="IPR004358">
    <property type="entry name" value="Sig_transdc_His_kin-like_C"/>
</dbReference>
<dbReference type="PROSITE" id="PS50110">
    <property type="entry name" value="RESPONSE_REGULATORY"/>
    <property type="match status" value="1"/>
</dbReference>
<dbReference type="InterPro" id="IPR003594">
    <property type="entry name" value="HATPase_dom"/>
</dbReference>
<dbReference type="EMBL" id="CAICTM010000393">
    <property type="protein sequence ID" value="CAB9509553.1"/>
    <property type="molecule type" value="Genomic_DNA"/>
</dbReference>
<dbReference type="InterPro" id="IPR003661">
    <property type="entry name" value="HisK_dim/P_dom"/>
</dbReference>
<dbReference type="Pfam" id="PF02518">
    <property type="entry name" value="HATPase_c"/>
    <property type="match status" value="1"/>
</dbReference>
<evidence type="ECO:0000259" key="9">
    <source>
        <dbReference type="PROSITE" id="PS50109"/>
    </source>
</evidence>
<dbReference type="Gene3D" id="3.40.50.2300">
    <property type="match status" value="1"/>
</dbReference>
<dbReference type="InterPro" id="IPR036097">
    <property type="entry name" value="HisK_dim/P_sf"/>
</dbReference>
<dbReference type="CDD" id="cd17546">
    <property type="entry name" value="REC_hyHK_CKI1_RcsC-like"/>
    <property type="match status" value="1"/>
</dbReference>
<evidence type="ECO:0000259" key="10">
    <source>
        <dbReference type="PROSITE" id="PS50110"/>
    </source>
</evidence>
<feature type="region of interest" description="Disordered" evidence="7">
    <location>
        <begin position="801"/>
        <end position="833"/>
    </location>
</feature>
<dbReference type="OrthoDB" id="207061at2759"/>
<dbReference type="PANTHER" id="PTHR43047">
    <property type="entry name" value="TWO-COMPONENT HISTIDINE PROTEIN KINASE"/>
    <property type="match status" value="1"/>
</dbReference>
<keyword evidence="3 6" id="KW-0597">Phosphoprotein</keyword>
<feature type="compositionally biased region" description="Polar residues" evidence="7">
    <location>
        <begin position="1"/>
        <end position="12"/>
    </location>
</feature>
<feature type="transmembrane region" description="Helical" evidence="8">
    <location>
        <begin position="95"/>
        <end position="120"/>
    </location>
</feature>
<evidence type="ECO:0000313" key="12">
    <source>
        <dbReference type="Proteomes" id="UP001153069"/>
    </source>
</evidence>
<evidence type="ECO:0000256" key="7">
    <source>
        <dbReference type="SAM" id="MobiDB-lite"/>
    </source>
</evidence>
<evidence type="ECO:0000256" key="8">
    <source>
        <dbReference type="SAM" id="Phobius"/>
    </source>
</evidence>
<dbReference type="InterPro" id="IPR036890">
    <property type="entry name" value="HATPase_C_sf"/>
</dbReference>
<evidence type="ECO:0000256" key="5">
    <source>
        <dbReference type="ARBA" id="ARBA00022777"/>
    </source>
</evidence>